<proteinExistence type="predicted"/>
<accession>A0A7J8BEI7</accession>
<name>A0A7J8BEI7_ROUAE</name>
<gene>
    <name evidence="1" type="ORF">HJG63_009759</name>
</gene>
<evidence type="ECO:0000313" key="1">
    <source>
        <dbReference type="EMBL" id="KAF6397092.1"/>
    </source>
</evidence>
<keyword evidence="2" id="KW-1185">Reference proteome</keyword>
<evidence type="ECO:0000313" key="2">
    <source>
        <dbReference type="Proteomes" id="UP000593571"/>
    </source>
</evidence>
<dbReference type="AlphaFoldDB" id="A0A7J8BEI7"/>
<protein>
    <submittedName>
        <fullName evidence="1">Uncharacterized protein</fullName>
    </submittedName>
</protein>
<dbReference type="EMBL" id="JACASE010000017">
    <property type="protein sequence ID" value="KAF6397092.1"/>
    <property type="molecule type" value="Genomic_DNA"/>
</dbReference>
<dbReference type="Proteomes" id="UP000593571">
    <property type="component" value="Unassembled WGS sequence"/>
</dbReference>
<organism evidence="1 2">
    <name type="scientific">Rousettus aegyptiacus</name>
    <name type="common">Egyptian fruit bat</name>
    <name type="synonym">Pteropus aegyptiacus</name>
    <dbReference type="NCBI Taxonomy" id="9407"/>
    <lineage>
        <taxon>Eukaryota</taxon>
        <taxon>Metazoa</taxon>
        <taxon>Chordata</taxon>
        <taxon>Craniata</taxon>
        <taxon>Vertebrata</taxon>
        <taxon>Euteleostomi</taxon>
        <taxon>Mammalia</taxon>
        <taxon>Eutheria</taxon>
        <taxon>Laurasiatheria</taxon>
        <taxon>Chiroptera</taxon>
        <taxon>Yinpterochiroptera</taxon>
        <taxon>Pteropodoidea</taxon>
        <taxon>Pteropodidae</taxon>
        <taxon>Rousettinae</taxon>
        <taxon>Rousettus</taxon>
    </lineage>
</organism>
<reference evidence="1 2" key="1">
    <citation type="journal article" date="2020" name="Nature">
        <title>Six reference-quality genomes reveal evolution of bat adaptations.</title>
        <authorList>
            <person name="Jebb D."/>
            <person name="Huang Z."/>
            <person name="Pippel M."/>
            <person name="Hughes G.M."/>
            <person name="Lavrichenko K."/>
            <person name="Devanna P."/>
            <person name="Winkler S."/>
            <person name="Jermiin L.S."/>
            <person name="Skirmuntt E.C."/>
            <person name="Katzourakis A."/>
            <person name="Burkitt-Gray L."/>
            <person name="Ray D.A."/>
            <person name="Sullivan K.A.M."/>
            <person name="Roscito J.G."/>
            <person name="Kirilenko B.M."/>
            <person name="Davalos L.M."/>
            <person name="Corthals A.P."/>
            <person name="Power M.L."/>
            <person name="Jones G."/>
            <person name="Ransome R.D."/>
            <person name="Dechmann D.K.N."/>
            <person name="Locatelli A.G."/>
            <person name="Puechmaille S.J."/>
            <person name="Fedrigo O."/>
            <person name="Jarvis E.D."/>
            <person name="Hiller M."/>
            <person name="Vernes S.C."/>
            <person name="Myers E.W."/>
            <person name="Teeling E.C."/>
        </authorList>
    </citation>
    <scope>NUCLEOTIDE SEQUENCE [LARGE SCALE GENOMIC DNA]</scope>
    <source>
        <strain evidence="1">MRouAeg1</strain>
        <tissue evidence="1">Muscle</tissue>
    </source>
</reference>
<comment type="caution">
    <text evidence="1">The sequence shown here is derived from an EMBL/GenBank/DDBJ whole genome shotgun (WGS) entry which is preliminary data.</text>
</comment>
<sequence>MREKGPATLVTLSGSLELPADCKHTRDPGPGRQRTAWLSPACDSDSCSRPEKLVHCSRQGKMDLFSSSNCSALNPSRHPISGVSESPLSLIDCRQSLSPRIVSLENDDVWPRHPRRHALVHCPSGVHGQPLTVSLQHLLGLPQGHPAGAGPILRVPFPGAHAHHGIPGAVLRACRREEGAGGRPVGRVGSTAWRTTKGLYGGSGLPRRSQDDSLAQCWHFQGLEHTSHNPGAEFQAAGDPRL</sequence>